<dbReference type="PANTHER" id="PTHR11552:SF78">
    <property type="entry name" value="GLUCOSE-METHANOL-CHOLINE OXIDOREDUCTASE N-TERMINAL DOMAIN-CONTAINING PROTEIN"/>
    <property type="match status" value="1"/>
</dbReference>
<dbReference type="Pfam" id="PF05199">
    <property type="entry name" value="GMC_oxred_C"/>
    <property type="match status" value="1"/>
</dbReference>
<keyword evidence="4" id="KW-0285">Flavoprotein</keyword>
<evidence type="ECO:0000256" key="3">
    <source>
        <dbReference type="PIRSR" id="PIRSR000137-2"/>
    </source>
</evidence>
<dbReference type="AlphaFoldDB" id="A0A6A4HJG3"/>
<evidence type="ECO:0000256" key="1">
    <source>
        <dbReference type="ARBA" id="ARBA00001974"/>
    </source>
</evidence>
<dbReference type="PIRSF" id="PIRSF000137">
    <property type="entry name" value="Alcohol_oxidase"/>
    <property type="match status" value="1"/>
</dbReference>
<evidence type="ECO:0000259" key="6">
    <source>
        <dbReference type="PROSITE" id="PS00623"/>
    </source>
</evidence>
<dbReference type="PROSITE" id="PS51257">
    <property type="entry name" value="PROKAR_LIPOPROTEIN"/>
    <property type="match status" value="1"/>
</dbReference>
<evidence type="ECO:0000256" key="4">
    <source>
        <dbReference type="RuleBase" id="RU003968"/>
    </source>
</evidence>
<protein>
    <submittedName>
        <fullName evidence="8">Alcohol oxidase</fullName>
    </submittedName>
</protein>
<dbReference type="GO" id="GO:0050660">
    <property type="term" value="F:flavin adenine dinucleotide binding"/>
    <property type="evidence" value="ECO:0007669"/>
    <property type="project" value="InterPro"/>
</dbReference>
<dbReference type="InterPro" id="IPR000172">
    <property type="entry name" value="GMC_OxRdtase_N"/>
</dbReference>
<proteinExistence type="inferred from homology"/>
<dbReference type="PANTHER" id="PTHR11552">
    <property type="entry name" value="GLUCOSE-METHANOL-CHOLINE GMC OXIDOREDUCTASE"/>
    <property type="match status" value="1"/>
</dbReference>
<feature type="compositionally biased region" description="Low complexity" evidence="5">
    <location>
        <begin position="8"/>
        <end position="33"/>
    </location>
</feature>
<feature type="region of interest" description="Disordered" evidence="5">
    <location>
        <begin position="1"/>
        <end position="33"/>
    </location>
</feature>
<feature type="binding site" evidence="3">
    <location>
        <begin position="50"/>
        <end position="51"/>
    </location>
    <ligand>
        <name>FAD</name>
        <dbReference type="ChEBI" id="CHEBI:57692"/>
    </ligand>
</feature>
<dbReference type="InterPro" id="IPR036188">
    <property type="entry name" value="FAD/NAD-bd_sf"/>
</dbReference>
<keyword evidence="3 4" id="KW-0274">FAD</keyword>
<dbReference type="Proteomes" id="UP000799118">
    <property type="component" value="Unassembled WGS sequence"/>
</dbReference>
<dbReference type="SUPFAM" id="SSF54373">
    <property type="entry name" value="FAD-linked reductases, C-terminal domain"/>
    <property type="match status" value="1"/>
</dbReference>
<feature type="domain" description="Glucose-methanol-choline oxidoreductase N-terminal" evidence="7">
    <location>
        <begin position="310"/>
        <end position="324"/>
    </location>
</feature>
<dbReference type="PROSITE" id="PS00624">
    <property type="entry name" value="GMC_OXRED_2"/>
    <property type="match status" value="1"/>
</dbReference>
<organism evidence="8 9">
    <name type="scientific">Gymnopus androsaceus JB14</name>
    <dbReference type="NCBI Taxonomy" id="1447944"/>
    <lineage>
        <taxon>Eukaryota</taxon>
        <taxon>Fungi</taxon>
        <taxon>Dikarya</taxon>
        <taxon>Basidiomycota</taxon>
        <taxon>Agaricomycotina</taxon>
        <taxon>Agaricomycetes</taxon>
        <taxon>Agaricomycetidae</taxon>
        <taxon>Agaricales</taxon>
        <taxon>Marasmiineae</taxon>
        <taxon>Omphalotaceae</taxon>
        <taxon>Gymnopus</taxon>
    </lineage>
</organism>
<sequence length="640" mass="68857">MFSYKTYSSSSRPSSSSSSSSSCSSSSTISSNSLDSNGTQYDIVFAGGGTTACVVAGRLAEADPTLKILIIEAGSHTRDLPVHVQPARYFHNLVSGNALSMHKGVVSDALGGRAPVVPSGCCVGGGSSVNFAMYTRASASDYDDWEKLENPGWGSKDLIPLARKVETFQVEEGSPRTHGTEGPIKVSHGGCDTNIGREFLQAGTTWDKGRTSGSDTNDFRTINQYTPWYKYIDRNTGKRSDAAHHFIYNKEPSQSRNLHVLTDQRVVRVIFENRRAVGVEFISAEKNPQDKSLSEAQVVRAARLVVVSGGAFGSPAILERSGIGAKQHLAQANVEQTVDLPGVGENYQDHNLVIVPYLAADTSDSLEDVFSGDEKKIAPHLAQWTENGSGLLAHNSIDAGVKMRPSQEDLKELGPSFKNAWKGYFANAPDKPVTLICSLAAHMGAPPETYSKIFSIAAVSMYPLAIGYTHISSGTDPRAPLKFDPRFFENYADVAVMRWSYKHGRELARRMKSYRGELASGHPNFPESSAAAVVHNSSGPASASTPVIAYTPADDDAIDNYLRAKVSTTWHSLGTCAMKPRAAGGVVDSRLNVYGVYNLKVADLSICPANVAANTYNTALLVGEKAFLIIAEELGLRKVC</sequence>
<evidence type="ECO:0000256" key="2">
    <source>
        <dbReference type="ARBA" id="ARBA00010790"/>
    </source>
</evidence>
<name>A0A6A4HJG3_9AGAR</name>
<dbReference type="InterPro" id="IPR012132">
    <property type="entry name" value="GMC_OxRdtase"/>
</dbReference>
<comment type="similarity">
    <text evidence="2 4">Belongs to the GMC oxidoreductase family.</text>
</comment>
<dbReference type="GO" id="GO:0016614">
    <property type="term" value="F:oxidoreductase activity, acting on CH-OH group of donors"/>
    <property type="evidence" value="ECO:0007669"/>
    <property type="project" value="InterPro"/>
</dbReference>
<feature type="domain" description="Glucose-methanol-choline oxidoreductase N-terminal" evidence="6">
    <location>
        <begin position="120"/>
        <end position="143"/>
    </location>
</feature>
<dbReference type="InterPro" id="IPR007867">
    <property type="entry name" value="GMC_OxRtase_C"/>
</dbReference>
<keyword evidence="9" id="KW-1185">Reference proteome</keyword>
<dbReference type="PROSITE" id="PS00623">
    <property type="entry name" value="GMC_OXRED_1"/>
    <property type="match status" value="1"/>
</dbReference>
<dbReference type="OrthoDB" id="269227at2759"/>
<dbReference type="Gene3D" id="3.30.560.10">
    <property type="entry name" value="Glucose Oxidase, domain 3"/>
    <property type="match status" value="1"/>
</dbReference>
<evidence type="ECO:0000259" key="7">
    <source>
        <dbReference type="PROSITE" id="PS00624"/>
    </source>
</evidence>
<feature type="binding site" evidence="3">
    <location>
        <begin position="570"/>
        <end position="571"/>
    </location>
    <ligand>
        <name>FAD</name>
        <dbReference type="ChEBI" id="CHEBI:57692"/>
    </ligand>
</feature>
<dbReference type="EMBL" id="ML769487">
    <property type="protein sequence ID" value="KAE9398123.1"/>
    <property type="molecule type" value="Genomic_DNA"/>
</dbReference>
<dbReference type="Pfam" id="PF00732">
    <property type="entry name" value="GMC_oxred_N"/>
    <property type="match status" value="1"/>
</dbReference>
<gene>
    <name evidence="8" type="ORF">BT96DRAFT_42193</name>
</gene>
<evidence type="ECO:0000313" key="8">
    <source>
        <dbReference type="EMBL" id="KAE9398123.1"/>
    </source>
</evidence>
<dbReference type="Gene3D" id="3.50.50.60">
    <property type="entry name" value="FAD/NAD(P)-binding domain"/>
    <property type="match status" value="1"/>
</dbReference>
<dbReference type="SUPFAM" id="SSF51905">
    <property type="entry name" value="FAD/NAD(P)-binding domain"/>
    <property type="match status" value="1"/>
</dbReference>
<reference evidence="8" key="1">
    <citation type="journal article" date="2019" name="Environ. Microbiol.">
        <title>Fungal ecological strategies reflected in gene transcription - a case study of two litter decomposers.</title>
        <authorList>
            <person name="Barbi F."/>
            <person name="Kohler A."/>
            <person name="Barry K."/>
            <person name="Baskaran P."/>
            <person name="Daum C."/>
            <person name="Fauchery L."/>
            <person name="Ihrmark K."/>
            <person name="Kuo A."/>
            <person name="LaButti K."/>
            <person name="Lipzen A."/>
            <person name="Morin E."/>
            <person name="Grigoriev I.V."/>
            <person name="Henrissat B."/>
            <person name="Lindahl B."/>
            <person name="Martin F."/>
        </authorList>
    </citation>
    <scope>NUCLEOTIDE SEQUENCE</scope>
    <source>
        <strain evidence="8">JB14</strain>
    </source>
</reference>
<accession>A0A6A4HJG3</accession>
<feature type="binding site" evidence="3">
    <location>
        <position position="266"/>
    </location>
    <ligand>
        <name>FAD</name>
        <dbReference type="ChEBI" id="CHEBI:57692"/>
    </ligand>
</feature>
<comment type="cofactor">
    <cofactor evidence="1 3">
        <name>FAD</name>
        <dbReference type="ChEBI" id="CHEBI:57692"/>
    </cofactor>
</comment>
<evidence type="ECO:0000313" key="9">
    <source>
        <dbReference type="Proteomes" id="UP000799118"/>
    </source>
</evidence>
<evidence type="ECO:0000256" key="5">
    <source>
        <dbReference type="SAM" id="MobiDB-lite"/>
    </source>
</evidence>